<gene>
    <name evidence="11" type="primary">tmk</name>
    <name evidence="13" type="ORF">ENP62_01500</name>
</gene>
<feature type="domain" description="Thymidylate kinase-like" evidence="12">
    <location>
        <begin position="8"/>
        <end position="193"/>
    </location>
</feature>
<reference evidence="13" key="1">
    <citation type="journal article" date="2020" name="mSystems">
        <title>Genome- and Community-Level Interaction Insights into Carbon Utilization and Element Cycling Functions of Hydrothermarchaeota in Hydrothermal Sediment.</title>
        <authorList>
            <person name="Zhou Z."/>
            <person name="Liu Y."/>
            <person name="Xu W."/>
            <person name="Pan J."/>
            <person name="Luo Z.H."/>
            <person name="Li M."/>
        </authorList>
    </citation>
    <scope>NUCLEOTIDE SEQUENCE [LARGE SCALE GENOMIC DNA]</scope>
    <source>
        <strain evidence="13">SpSt-236</strain>
    </source>
</reference>
<evidence type="ECO:0000256" key="8">
    <source>
        <dbReference type="ARBA" id="ARBA00022840"/>
    </source>
</evidence>
<evidence type="ECO:0000256" key="1">
    <source>
        <dbReference type="ARBA" id="ARBA00009776"/>
    </source>
</evidence>
<dbReference type="Pfam" id="PF02223">
    <property type="entry name" value="Thymidylate_kin"/>
    <property type="match status" value="1"/>
</dbReference>
<dbReference type="InterPro" id="IPR018094">
    <property type="entry name" value="Thymidylate_kinase"/>
</dbReference>
<evidence type="ECO:0000256" key="5">
    <source>
        <dbReference type="ARBA" id="ARBA00022727"/>
    </source>
</evidence>
<keyword evidence="8 11" id="KW-0067">ATP-binding</keyword>
<evidence type="ECO:0000256" key="7">
    <source>
        <dbReference type="ARBA" id="ARBA00022777"/>
    </source>
</evidence>
<keyword evidence="4 11" id="KW-0808">Transferase</keyword>
<evidence type="ECO:0000256" key="6">
    <source>
        <dbReference type="ARBA" id="ARBA00022741"/>
    </source>
</evidence>
<evidence type="ECO:0000256" key="4">
    <source>
        <dbReference type="ARBA" id="ARBA00022679"/>
    </source>
</evidence>
<keyword evidence="5 11" id="KW-0545">Nucleotide biosynthesis</keyword>
<accession>A0A7C2APH2</accession>
<name>A0A7C2APH2_UNCW3</name>
<dbReference type="GO" id="GO:0006227">
    <property type="term" value="P:dUDP biosynthetic process"/>
    <property type="evidence" value="ECO:0007669"/>
    <property type="project" value="TreeGrafter"/>
</dbReference>
<dbReference type="SUPFAM" id="SSF52540">
    <property type="entry name" value="P-loop containing nucleoside triphosphate hydrolases"/>
    <property type="match status" value="1"/>
</dbReference>
<dbReference type="InterPro" id="IPR018095">
    <property type="entry name" value="Thymidylate_kin_CS"/>
</dbReference>
<comment type="catalytic activity">
    <reaction evidence="9 11">
        <text>dTMP + ATP = dTDP + ADP</text>
        <dbReference type="Rhea" id="RHEA:13517"/>
        <dbReference type="ChEBI" id="CHEBI:30616"/>
        <dbReference type="ChEBI" id="CHEBI:58369"/>
        <dbReference type="ChEBI" id="CHEBI:63528"/>
        <dbReference type="ChEBI" id="CHEBI:456216"/>
        <dbReference type="EC" id="2.7.4.9"/>
    </reaction>
</comment>
<dbReference type="GO" id="GO:0004798">
    <property type="term" value="F:dTMP kinase activity"/>
    <property type="evidence" value="ECO:0007669"/>
    <property type="project" value="UniProtKB-UniRule"/>
</dbReference>
<dbReference type="EMBL" id="DSKA01000115">
    <property type="protein sequence ID" value="HEE18212.1"/>
    <property type="molecule type" value="Genomic_DNA"/>
</dbReference>
<evidence type="ECO:0000256" key="10">
    <source>
        <dbReference type="ARBA" id="ARBA00057735"/>
    </source>
</evidence>
<feature type="binding site" evidence="11">
    <location>
        <begin position="10"/>
        <end position="17"/>
    </location>
    <ligand>
        <name>ATP</name>
        <dbReference type="ChEBI" id="CHEBI:30616"/>
    </ligand>
</feature>
<dbReference type="InterPro" id="IPR039430">
    <property type="entry name" value="Thymidylate_kin-like_dom"/>
</dbReference>
<evidence type="ECO:0000313" key="13">
    <source>
        <dbReference type="EMBL" id="HEE18212.1"/>
    </source>
</evidence>
<dbReference type="Gene3D" id="3.40.50.300">
    <property type="entry name" value="P-loop containing nucleotide triphosphate hydrolases"/>
    <property type="match status" value="1"/>
</dbReference>
<dbReference type="PROSITE" id="PS01331">
    <property type="entry name" value="THYMIDYLATE_KINASE"/>
    <property type="match status" value="1"/>
</dbReference>
<dbReference type="GO" id="GO:0005524">
    <property type="term" value="F:ATP binding"/>
    <property type="evidence" value="ECO:0007669"/>
    <property type="project" value="UniProtKB-UniRule"/>
</dbReference>
<dbReference type="EC" id="2.7.4.9" evidence="2 11"/>
<proteinExistence type="inferred from homology"/>
<dbReference type="GO" id="GO:0005829">
    <property type="term" value="C:cytosol"/>
    <property type="evidence" value="ECO:0007669"/>
    <property type="project" value="TreeGrafter"/>
</dbReference>
<sequence length="212" mass="23786">MRGLLITFEGVEGSGKTTQALRLVEYLKGYEFPVVFSREPGGTQIGERIREILLDPESKGMHRLTELFLYLASRNQHTREKILPALKSGSSVVLDRYADSSVAYQGYGRELGEKLVSRLNKLATAGLRPDLTIVIDLPVAVGQQRKAGGSPDRLEQELIEFHERVRTGYLKLARRAAGRCKLVNGDQPEDQVALRIRELVEDFLIRKGVIKK</sequence>
<protein>
    <recommendedName>
        <fullName evidence="3 11">Thymidylate kinase</fullName>
        <ecNumber evidence="2 11">2.7.4.9</ecNumber>
    </recommendedName>
    <alternativeName>
        <fullName evidence="11">dTMP kinase</fullName>
    </alternativeName>
</protein>
<dbReference type="CDD" id="cd01672">
    <property type="entry name" value="TMPK"/>
    <property type="match status" value="1"/>
</dbReference>
<keyword evidence="6 11" id="KW-0547">Nucleotide-binding</keyword>
<dbReference type="AlphaFoldDB" id="A0A7C2APH2"/>
<organism evidence="13">
    <name type="scientific">candidate division WOR-3 bacterium</name>
    <dbReference type="NCBI Taxonomy" id="2052148"/>
    <lineage>
        <taxon>Bacteria</taxon>
        <taxon>Bacteria division WOR-3</taxon>
    </lineage>
</organism>
<dbReference type="NCBIfam" id="TIGR00041">
    <property type="entry name" value="DTMP_kinase"/>
    <property type="match status" value="1"/>
</dbReference>
<dbReference type="GO" id="GO:0006235">
    <property type="term" value="P:dTTP biosynthetic process"/>
    <property type="evidence" value="ECO:0007669"/>
    <property type="project" value="UniProtKB-UniRule"/>
</dbReference>
<dbReference type="PANTHER" id="PTHR10344">
    <property type="entry name" value="THYMIDYLATE KINASE"/>
    <property type="match status" value="1"/>
</dbReference>
<comment type="caution">
    <text evidence="13">The sequence shown here is derived from an EMBL/GenBank/DDBJ whole genome shotgun (WGS) entry which is preliminary data.</text>
</comment>
<dbReference type="FunFam" id="3.40.50.300:FF:000225">
    <property type="entry name" value="Thymidylate kinase"/>
    <property type="match status" value="1"/>
</dbReference>
<dbReference type="PANTHER" id="PTHR10344:SF4">
    <property type="entry name" value="UMP-CMP KINASE 2, MITOCHONDRIAL"/>
    <property type="match status" value="1"/>
</dbReference>
<comment type="similarity">
    <text evidence="1 11">Belongs to the thymidylate kinase family.</text>
</comment>
<evidence type="ECO:0000256" key="11">
    <source>
        <dbReference type="HAMAP-Rule" id="MF_00165"/>
    </source>
</evidence>
<comment type="function">
    <text evidence="10 11">Phosphorylation of dTMP to form dTDP in both de novo and salvage pathways of dTTP synthesis.</text>
</comment>
<evidence type="ECO:0000256" key="3">
    <source>
        <dbReference type="ARBA" id="ARBA00017144"/>
    </source>
</evidence>
<evidence type="ECO:0000259" key="12">
    <source>
        <dbReference type="Pfam" id="PF02223"/>
    </source>
</evidence>
<evidence type="ECO:0000256" key="9">
    <source>
        <dbReference type="ARBA" id="ARBA00048743"/>
    </source>
</evidence>
<dbReference type="GO" id="GO:0006233">
    <property type="term" value="P:dTDP biosynthetic process"/>
    <property type="evidence" value="ECO:0007669"/>
    <property type="project" value="InterPro"/>
</dbReference>
<evidence type="ECO:0000256" key="2">
    <source>
        <dbReference type="ARBA" id="ARBA00012980"/>
    </source>
</evidence>
<dbReference type="HAMAP" id="MF_00165">
    <property type="entry name" value="Thymidylate_kinase"/>
    <property type="match status" value="1"/>
</dbReference>
<dbReference type="InterPro" id="IPR027417">
    <property type="entry name" value="P-loop_NTPase"/>
</dbReference>
<keyword evidence="7 11" id="KW-0418">Kinase</keyword>